<evidence type="ECO:0000313" key="3">
    <source>
        <dbReference type="Proteomes" id="UP000217790"/>
    </source>
</evidence>
<reference evidence="3" key="1">
    <citation type="journal article" date="2017" name="Nat. Ecol. Evol.">
        <title>Genome expansion and lineage-specific genetic innovations in the forest pathogenic fungi Armillaria.</title>
        <authorList>
            <person name="Sipos G."/>
            <person name="Prasanna A.N."/>
            <person name="Walter M.C."/>
            <person name="O'Connor E."/>
            <person name="Balint B."/>
            <person name="Krizsan K."/>
            <person name="Kiss B."/>
            <person name="Hess J."/>
            <person name="Varga T."/>
            <person name="Slot J."/>
            <person name="Riley R."/>
            <person name="Boka B."/>
            <person name="Rigling D."/>
            <person name="Barry K."/>
            <person name="Lee J."/>
            <person name="Mihaltcheva S."/>
            <person name="LaButti K."/>
            <person name="Lipzen A."/>
            <person name="Waldron R."/>
            <person name="Moloney N.M."/>
            <person name="Sperisen C."/>
            <person name="Kredics L."/>
            <person name="Vagvoelgyi C."/>
            <person name="Patrignani A."/>
            <person name="Fitzpatrick D."/>
            <person name="Nagy I."/>
            <person name="Doyle S."/>
            <person name="Anderson J.B."/>
            <person name="Grigoriev I.V."/>
            <person name="Gueldener U."/>
            <person name="Muensterkoetter M."/>
            <person name="Nagy L.G."/>
        </authorList>
    </citation>
    <scope>NUCLEOTIDE SEQUENCE [LARGE SCALE GENOMIC DNA]</scope>
    <source>
        <strain evidence="3">Ar21-2</strain>
    </source>
</reference>
<dbReference type="InParanoid" id="A0A2H3E925"/>
<organism evidence="2 3">
    <name type="scientific">Armillaria gallica</name>
    <name type="common">Bulbous honey fungus</name>
    <name type="synonym">Armillaria bulbosa</name>
    <dbReference type="NCBI Taxonomy" id="47427"/>
    <lineage>
        <taxon>Eukaryota</taxon>
        <taxon>Fungi</taxon>
        <taxon>Dikarya</taxon>
        <taxon>Basidiomycota</taxon>
        <taxon>Agaricomycotina</taxon>
        <taxon>Agaricomycetes</taxon>
        <taxon>Agaricomycetidae</taxon>
        <taxon>Agaricales</taxon>
        <taxon>Marasmiineae</taxon>
        <taxon>Physalacriaceae</taxon>
        <taxon>Armillaria</taxon>
    </lineage>
</organism>
<gene>
    <name evidence="2" type="ORF">ARMGADRAFT_1004588</name>
</gene>
<keyword evidence="3" id="KW-1185">Reference proteome</keyword>
<feature type="region of interest" description="Disordered" evidence="1">
    <location>
        <begin position="29"/>
        <end position="70"/>
    </location>
</feature>
<proteinExistence type="predicted"/>
<accession>A0A2H3E925</accession>
<evidence type="ECO:0000256" key="1">
    <source>
        <dbReference type="SAM" id="MobiDB-lite"/>
    </source>
</evidence>
<dbReference type="Proteomes" id="UP000217790">
    <property type="component" value="Unassembled WGS sequence"/>
</dbReference>
<sequence length="100" mass="11075">MTLCSTWSKRKAHSLLPPLSCSILRSMSRSSVCRPRPSHLCASKPSPRLPRKSSGSTPGDPLPRKRQKVSNILRVKADSPVFMSVVFRRGSIANIDQFLS</sequence>
<name>A0A2H3E925_ARMGA</name>
<dbReference type="AlphaFoldDB" id="A0A2H3E925"/>
<evidence type="ECO:0000313" key="2">
    <source>
        <dbReference type="EMBL" id="PBL03926.1"/>
    </source>
</evidence>
<dbReference type="EMBL" id="KZ293644">
    <property type="protein sequence ID" value="PBL03926.1"/>
    <property type="molecule type" value="Genomic_DNA"/>
</dbReference>
<protein>
    <submittedName>
        <fullName evidence="2">Uncharacterized protein</fullName>
    </submittedName>
</protein>